<proteinExistence type="predicted"/>
<dbReference type="RefSeq" id="WP_013513384.1">
    <property type="nucleotide sequence ID" value="NC_014844.1"/>
</dbReference>
<sequence length="160" mass="17968">METKLDTQALAGMDAVDAFKVAIMKSSKELPAVAREMGWSDSHTRRIFSTDRYFPSFEDIPKFCHVVGNTLVVQWLQAKAMTYGLPQDVRNLDCENLVWKIGELFAEVGDVGRKGQEAIADGQLEAHELREIINEVKDVLTAGMELVGDLRVLERELSKK</sequence>
<gene>
    <name evidence="1" type="ordered locus">Daes_0423</name>
</gene>
<evidence type="ECO:0000313" key="1">
    <source>
        <dbReference type="EMBL" id="ADU61447.1"/>
    </source>
</evidence>
<dbReference type="EMBL" id="CP002431">
    <property type="protein sequence ID" value="ADU61447.1"/>
    <property type="molecule type" value="Genomic_DNA"/>
</dbReference>
<dbReference type="OrthoDB" id="5464832at2"/>
<dbReference type="Proteomes" id="UP000002191">
    <property type="component" value="Chromosome"/>
</dbReference>
<evidence type="ECO:0000313" key="2">
    <source>
        <dbReference type="Proteomes" id="UP000002191"/>
    </source>
</evidence>
<dbReference type="InterPro" id="IPR009679">
    <property type="entry name" value="Phage_186_CII-like"/>
</dbReference>
<dbReference type="KEGG" id="das:Daes_0423"/>
<name>E6VX41_PSEA9</name>
<keyword evidence="2" id="KW-1185">Reference proteome</keyword>
<dbReference type="Pfam" id="PF06892">
    <property type="entry name" value="Phage_CP76"/>
    <property type="match status" value="1"/>
</dbReference>
<dbReference type="AlphaFoldDB" id="E6VX41"/>
<dbReference type="STRING" id="643562.Daes_0423"/>
<accession>E6VX41</accession>
<dbReference type="HOGENOM" id="CLU_1649384_0_0_7"/>
<dbReference type="eggNOG" id="ENOG50317MG">
    <property type="taxonomic scope" value="Bacteria"/>
</dbReference>
<protein>
    <submittedName>
        <fullName evidence="1">Uncharacterized protein</fullName>
    </submittedName>
</protein>
<dbReference type="GO" id="GO:0003677">
    <property type="term" value="F:DNA binding"/>
    <property type="evidence" value="ECO:0007669"/>
    <property type="project" value="InterPro"/>
</dbReference>
<reference evidence="2" key="1">
    <citation type="submission" date="2010-12" db="EMBL/GenBank/DDBJ databases">
        <title>Complete sequence of Desulfovibrio aespoeensis Aspo-2.</title>
        <authorList>
            <consortium name="US DOE Joint Genome Institute"/>
            <person name="Lucas S."/>
            <person name="Copeland A."/>
            <person name="Lapidus A."/>
            <person name="Cheng J.-F."/>
            <person name="Goodwin L."/>
            <person name="Pitluck S."/>
            <person name="Chertkov O."/>
            <person name="Misra M."/>
            <person name="Detter J.C."/>
            <person name="Han C."/>
            <person name="Tapia R."/>
            <person name="Land M."/>
            <person name="Hauser L."/>
            <person name="Kyrpides N."/>
            <person name="Ivanova N."/>
            <person name="Ovchinnikova G."/>
            <person name="Pedersen K."/>
            <person name="Jagevall S."/>
            <person name="Hazen T."/>
            <person name="Woyke T."/>
        </authorList>
    </citation>
    <scope>NUCLEOTIDE SEQUENCE [LARGE SCALE GENOMIC DNA]</scope>
    <source>
        <strain evidence="2">ATCC 700646 / DSM 10631 / Aspo-2</strain>
    </source>
</reference>
<organism evidence="1 2">
    <name type="scientific">Pseudodesulfovibrio aespoeensis (strain ATCC 700646 / DSM 10631 / Aspo-2)</name>
    <name type="common">Desulfovibrio aespoeensis</name>
    <dbReference type="NCBI Taxonomy" id="643562"/>
    <lineage>
        <taxon>Bacteria</taxon>
        <taxon>Pseudomonadati</taxon>
        <taxon>Thermodesulfobacteriota</taxon>
        <taxon>Desulfovibrionia</taxon>
        <taxon>Desulfovibrionales</taxon>
        <taxon>Desulfovibrionaceae</taxon>
    </lineage>
</organism>
<reference evidence="1 2" key="2">
    <citation type="journal article" date="2014" name="Genome Announc.">
        <title>Complete Genome Sequence of the Subsurface, Mesophilic Sulfate-Reducing Bacterium Desulfovibrio aespoeensis Aspo-2.</title>
        <authorList>
            <person name="Pedersen K."/>
            <person name="Bengtsson A."/>
            <person name="Edlund J."/>
            <person name="Rabe L."/>
            <person name="Hazen T."/>
            <person name="Chakraborty R."/>
            <person name="Goodwin L."/>
            <person name="Shapiro N."/>
        </authorList>
    </citation>
    <scope>NUCLEOTIDE SEQUENCE [LARGE SCALE GENOMIC DNA]</scope>
    <source>
        <strain evidence="2">ATCC 700646 / DSM 10631 / Aspo-2</strain>
    </source>
</reference>